<reference evidence="3 4" key="1">
    <citation type="submission" date="2017-07" db="EMBL/GenBank/DDBJ databases">
        <title>Flavobacterium cyanobacteriorum sp. nov., isolated from cyanobacterial aggregates in a eutrophic lake.</title>
        <authorList>
            <person name="Cai H."/>
        </authorList>
    </citation>
    <scope>NUCLEOTIDE SEQUENCE [LARGE SCALE GENOMIC DNA]</scope>
    <source>
        <strain evidence="3 4">TH021</strain>
    </source>
</reference>
<evidence type="ECO:0000313" key="4">
    <source>
        <dbReference type="Proteomes" id="UP000216605"/>
    </source>
</evidence>
<accession>A0A255ZUH0</accession>
<dbReference type="AlphaFoldDB" id="A0A255ZUH0"/>
<keyword evidence="4" id="KW-1185">Reference proteome</keyword>
<keyword evidence="1" id="KW-0732">Signal</keyword>
<proteinExistence type="predicted"/>
<dbReference type="InterPro" id="IPR021255">
    <property type="entry name" value="DUF2807"/>
</dbReference>
<protein>
    <submittedName>
        <fullName evidence="3">Chaperonin</fullName>
    </submittedName>
</protein>
<name>A0A255ZUH0_9FLAO</name>
<evidence type="ECO:0000256" key="1">
    <source>
        <dbReference type="SAM" id="SignalP"/>
    </source>
</evidence>
<dbReference type="Proteomes" id="UP000216605">
    <property type="component" value="Unassembled WGS sequence"/>
</dbReference>
<feature type="domain" description="Putative auto-transporter adhesin head GIN" evidence="2">
    <location>
        <begin position="27"/>
        <end position="206"/>
    </location>
</feature>
<feature type="chain" id="PRO_5012400596" evidence="1">
    <location>
        <begin position="19"/>
        <end position="223"/>
    </location>
</feature>
<dbReference type="OrthoDB" id="704821at2"/>
<gene>
    <name evidence="3" type="ORF">CHU92_02175</name>
</gene>
<feature type="signal peptide" evidence="1">
    <location>
        <begin position="1"/>
        <end position="18"/>
    </location>
</feature>
<dbReference type="Pfam" id="PF10988">
    <property type="entry name" value="DUF2807"/>
    <property type="match status" value="1"/>
</dbReference>
<evidence type="ECO:0000259" key="2">
    <source>
        <dbReference type="Pfam" id="PF10988"/>
    </source>
</evidence>
<evidence type="ECO:0000313" key="3">
    <source>
        <dbReference type="EMBL" id="OYQ45177.1"/>
    </source>
</evidence>
<comment type="caution">
    <text evidence="3">The sequence shown here is derived from an EMBL/GenBank/DDBJ whole genome shotgun (WGS) entry which is preliminary data.</text>
</comment>
<organism evidence="3 4">
    <name type="scientific">Flavobacterium cyanobacteriorum</name>
    <dbReference type="NCBI Taxonomy" id="2022802"/>
    <lineage>
        <taxon>Bacteria</taxon>
        <taxon>Pseudomonadati</taxon>
        <taxon>Bacteroidota</taxon>
        <taxon>Flavobacteriia</taxon>
        <taxon>Flavobacteriales</taxon>
        <taxon>Flavobacteriaceae</taxon>
        <taxon>Flavobacterium</taxon>
    </lineage>
</organism>
<sequence length="223" mass="23923">MKKFIVTAFLAVFTTAGAQDVTKNLGDFSKVRVFDKISVKLVKSNENRIEVSGSRADDVEIVTKGSDLKIRMKLTKLLQGEDITATVYYKFIDEVEASEGAYVVSDDTFKVTSMNLNSKEGAKIKLNLDVQKVEAKLRTGGEIELAGRASNQDVKIHTGGILKARNMATSQTTVSINIGGEADVNATELVDARTMGGGTIAIFGSPKQVNKKTTAGGSIDIRG</sequence>
<dbReference type="RefSeq" id="WP_094412149.1">
    <property type="nucleotide sequence ID" value="NZ_NOXV01000146.1"/>
</dbReference>
<dbReference type="EMBL" id="NOXV01000146">
    <property type="protein sequence ID" value="OYQ45177.1"/>
    <property type="molecule type" value="Genomic_DNA"/>
</dbReference>
<dbReference type="Gene3D" id="2.160.20.120">
    <property type="match status" value="1"/>
</dbReference>